<organism evidence="1 2">
    <name type="scientific">Butyrivibrio proteoclasticus (strain ATCC 51982 / DSM 14932 / B316)</name>
    <name type="common">Clostridium proteoclasticum</name>
    <dbReference type="NCBI Taxonomy" id="515622"/>
    <lineage>
        <taxon>Bacteria</taxon>
        <taxon>Bacillati</taxon>
        <taxon>Bacillota</taxon>
        <taxon>Clostridia</taxon>
        <taxon>Lachnospirales</taxon>
        <taxon>Lachnospiraceae</taxon>
        <taxon>Butyrivibrio</taxon>
    </lineage>
</organism>
<reference evidence="1 2" key="1">
    <citation type="journal article" date="2010" name="PLoS ONE">
        <title>The glycobiome of the rumen bacterium Butyrivibrio proteoclasticus B316(T) highlights adaptation to a polysaccharide-rich environment.</title>
        <authorList>
            <person name="Kelly W.J."/>
            <person name="Leahy S.C."/>
            <person name="Altermann E."/>
            <person name="Yeoman C.J."/>
            <person name="Dunne J.C."/>
            <person name="Kong Z."/>
            <person name="Pacheco D.M."/>
            <person name="Li D."/>
            <person name="Noel S.J."/>
            <person name="Moon C.D."/>
            <person name="Cookson A.L."/>
            <person name="Attwood G.T."/>
        </authorList>
    </citation>
    <scope>NUCLEOTIDE SEQUENCE [LARGE SCALE GENOMIC DNA]</scope>
    <source>
        <strain evidence="2">ATCC 51982 / DSM 14932 / B316</strain>
    </source>
</reference>
<sequence length="210" mass="23383">MIEMESEKILITNKNFKLYDALGKIDNYLEDFELGRKDTLHMRLIMEETLGMLGAMTGEYHALLWMEKKPDACEIKLVAKTDMDVDKKKELLSVSKTGENALAKGFMGKIGEIIENGILNYENIMKLQQVYGGGYVDYAALGGNPSDSMFVWSLDQYRDALDEARVDDDAAGHAWDELEKSIVASVAKDVVVGVKMDQVELTITAALTGE</sequence>
<protein>
    <submittedName>
        <fullName evidence="1">Uncharacterized protein</fullName>
    </submittedName>
</protein>
<dbReference type="HOGENOM" id="CLU_1308206_0_0_9"/>
<accession>E0S169</accession>
<dbReference type="STRING" id="515622.bpr_I0801"/>
<dbReference type="EMBL" id="CP001810">
    <property type="protein sequence ID" value="ADL33544.1"/>
    <property type="molecule type" value="Genomic_DNA"/>
</dbReference>
<dbReference type="Proteomes" id="UP000001299">
    <property type="component" value="Chromosome 1"/>
</dbReference>
<evidence type="ECO:0000313" key="1">
    <source>
        <dbReference type="EMBL" id="ADL33544.1"/>
    </source>
</evidence>
<proteinExistence type="predicted"/>
<keyword evidence="2" id="KW-1185">Reference proteome</keyword>
<dbReference type="AlphaFoldDB" id="E0S169"/>
<dbReference type="KEGG" id="bpb:bpr_I0801"/>
<gene>
    <name evidence="1" type="ordered locus">bpr_I0801</name>
</gene>
<evidence type="ECO:0000313" key="2">
    <source>
        <dbReference type="Proteomes" id="UP000001299"/>
    </source>
</evidence>
<dbReference type="eggNOG" id="ENOG50309RQ">
    <property type="taxonomic scope" value="Bacteria"/>
</dbReference>
<name>E0S169_BUTPB</name>